<feature type="compositionally biased region" description="Low complexity" evidence="7">
    <location>
        <begin position="78"/>
        <end position="108"/>
    </location>
</feature>
<keyword evidence="3 6" id="KW-0812">Transmembrane</keyword>
<dbReference type="Proteomes" id="UP001055286">
    <property type="component" value="Unassembled WGS sequence"/>
</dbReference>
<gene>
    <name evidence="8" type="ORF">MPEAHAMD_1811</name>
</gene>
<comment type="similarity">
    <text evidence="6">Belongs to the AcsB/BcsB family.</text>
</comment>
<feature type="region of interest" description="Disordered" evidence="7">
    <location>
        <begin position="59"/>
        <end position="108"/>
    </location>
</feature>
<dbReference type="Gene3D" id="2.60.120.260">
    <property type="entry name" value="Galactose-binding domain-like"/>
    <property type="match status" value="2"/>
</dbReference>
<proteinExistence type="inferred from homology"/>
<evidence type="ECO:0000256" key="2">
    <source>
        <dbReference type="ARBA" id="ARBA00022475"/>
    </source>
</evidence>
<dbReference type="PANTHER" id="PTHR39083:SF1">
    <property type="entry name" value="CYCLIC DI-GMP-BINDING PROTEIN"/>
    <property type="match status" value="1"/>
</dbReference>
<comment type="pathway">
    <text evidence="6">Glycan metabolism; bacterial cellulose biosynthesis.</text>
</comment>
<dbReference type="AlphaFoldDB" id="A0AA37H919"/>
<dbReference type="Pfam" id="PF03170">
    <property type="entry name" value="BcsB"/>
    <property type="match status" value="1"/>
</dbReference>
<comment type="caution">
    <text evidence="8">The sequence shown here is derived from an EMBL/GenBank/DDBJ whole genome shotgun (WGS) entry which is preliminary data.</text>
</comment>
<evidence type="ECO:0000313" key="9">
    <source>
        <dbReference type="Proteomes" id="UP001055286"/>
    </source>
</evidence>
<comment type="subcellular location">
    <subcellularLocation>
        <location evidence="6">Cell inner membrane</location>
    </subcellularLocation>
    <subcellularLocation>
        <location evidence="1">Cell membrane</location>
        <topology evidence="1">Single-pass membrane protein</topology>
    </subcellularLocation>
</comment>
<reference evidence="8" key="1">
    <citation type="journal article" date="2016" name="Front. Microbiol.">
        <title>Genome Sequence of the Piezophilic, Mesophilic Sulfate-Reducing Bacterium Desulfovibrio indicus J2T.</title>
        <authorList>
            <person name="Cao J."/>
            <person name="Maignien L."/>
            <person name="Shao Z."/>
            <person name="Alain K."/>
            <person name="Jebbar M."/>
        </authorList>
    </citation>
    <scope>NUCLEOTIDE SEQUENCE</scope>
    <source>
        <strain evidence="8">JCM 32048</strain>
    </source>
</reference>
<keyword evidence="2 6" id="KW-1003">Cell membrane</keyword>
<evidence type="ECO:0000256" key="6">
    <source>
        <dbReference type="RuleBase" id="RU365021"/>
    </source>
</evidence>
<accession>A0AA37H919</accession>
<comment type="function">
    <text evidence="6">Binds the cellulose synthase activator, bis-(3'-5') cyclic diguanylic acid (c-di-GMP).</text>
</comment>
<feature type="transmembrane region" description="Helical" evidence="6">
    <location>
        <begin position="869"/>
        <end position="889"/>
    </location>
</feature>
<keyword evidence="6" id="KW-0135">Cellulose biosynthesis</keyword>
<feature type="region of interest" description="Disordered" evidence="7">
    <location>
        <begin position="686"/>
        <end position="715"/>
    </location>
</feature>
<dbReference type="EMBL" id="BPQJ01000006">
    <property type="protein sequence ID" value="GJD61668.1"/>
    <property type="molecule type" value="Genomic_DNA"/>
</dbReference>
<evidence type="ECO:0000256" key="4">
    <source>
        <dbReference type="ARBA" id="ARBA00022989"/>
    </source>
</evidence>
<dbReference type="PANTHER" id="PTHR39083">
    <property type="entry name" value="CYCLIC DI-GMP-BINDING PROTEIN"/>
    <property type="match status" value="1"/>
</dbReference>
<keyword evidence="4 6" id="KW-1133">Transmembrane helix</keyword>
<evidence type="ECO:0000313" key="8">
    <source>
        <dbReference type="EMBL" id="GJD61668.1"/>
    </source>
</evidence>
<dbReference type="GO" id="GO:0005886">
    <property type="term" value="C:plasma membrane"/>
    <property type="evidence" value="ECO:0007669"/>
    <property type="project" value="UniProtKB-SubCell"/>
</dbReference>
<dbReference type="GO" id="GO:0006011">
    <property type="term" value="P:UDP-alpha-D-glucose metabolic process"/>
    <property type="evidence" value="ECO:0007669"/>
    <property type="project" value="InterPro"/>
</dbReference>
<evidence type="ECO:0000256" key="5">
    <source>
        <dbReference type="ARBA" id="ARBA00023136"/>
    </source>
</evidence>
<keyword evidence="6" id="KW-0973">c-di-GMP</keyword>
<keyword evidence="9" id="KW-1185">Reference proteome</keyword>
<name>A0AA37H919_9HYPH</name>
<dbReference type="GO" id="GO:0030244">
    <property type="term" value="P:cellulose biosynthetic process"/>
    <property type="evidence" value="ECO:0007669"/>
    <property type="project" value="UniProtKB-KW"/>
</dbReference>
<evidence type="ECO:0000256" key="1">
    <source>
        <dbReference type="ARBA" id="ARBA00004162"/>
    </source>
</evidence>
<keyword evidence="5 6" id="KW-0472">Membrane</keyword>
<dbReference type="InterPro" id="IPR018513">
    <property type="entry name" value="Cell_synthase_bac"/>
</dbReference>
<feature type="compositionally biased region" description="Low complexity" evidence="7">
    <location>
        <begin position="686"/>
        <end position="714"/>
    </location>
</feature>
<keyword evidence="6" id="KW-0997">Cell inner membrane</keyword>
<evidence type="ECO:0000256" key="7">
    <source>
        <dbReference type="SAM" id="MobiDB-lite"/>
    </source>
</evidence>
<evidence type="ECO:0000256" key="3">
    <source>
        <dbReference type="ARBA" id="ARBA00022692"/>
    </source>
</evidence>
<protein>
    <recommendedName>
        <fullName evidence="6">Cyclic di-GMP-binding protein</fullName>
    </recommendedName>
    <alternativeName>
        <fullName evidence="6">Cellulose synthase regulatory subunit</fullName>
    </alternativeName>
</protein>
<comment type="subunit">
    <text evidence="6">Tightly associated with the cellulose synthase catalytic subunit.</text>
</comment>
<sequence>MMLRRLVNLQRVTGAGLRLSPRVGREPAPFVAIVAVFLIASFLATPTLAQSFLGTGPAERLTLPPAGEPLRPAPPRPQGQAAQGQAAQGQAAQGQGPQSQAPEADPARRTMPVVAVVAAARRFPAGTRGYRLAGEEDALQFPVYVTEAQARGPAKLRVSYLSAISVAPEASELSGSVNGTKVGWTRIQAPGAVKVVEFPIPEGLLKAGYNAVALTASQRHRVDCSTEATYELWTQIDPSRSGLVVGQAADLDLKTLAALEPDESGALPIGVLLSERPSPERLERMIGAVQAVALIGRLAGPAVSFGPPLSGRAGLNLVVGTAAEIRGTDGVEELGAITGPRVALLAPRGSRAPTLVVTGPSAADVRQAIATLASSGDGSGTPAGARLAELTRGYPVQGGESLTLEQLGVASREFNGRLLRVGFTVRFPADFVPADYGKVMLHLAGGYAAGLESSAQIVVDINGRNAASVPLPYSRGEVFTDSAIPLPLSLWRPGLNRVEISAQLPTAADRTCDTLAPGARRARFLFLDRTRIDVPALARAVRSPDLAAVKAGAVPFLAPNLPTSAPRPRLVLPTPDRDSASAAATLAARLAIAAGRVIDFEIGSDEREAGGGRLVVAPVRALTPAALEAVGLDPAQVRSIWEGRAETVATPGPFGAEGVVTLDRLRRNLPMRCALPALTTPLRTAATTQAPAPAQGQIAAQAAPSPGPAEAPADSEADLVARWDETARGFGVVPAVLANAWAGLTQRAAETRDLALRLAGGPAPEAVPLNPRASLIIAQGSGQGTGGWFEDGTVLVTAPNASILKASVSCLVDPVVWTGLVGQAAFLDASDGSLSTVQPKRVGLIETQARGLANLRLVSAAWLSLNPGAYVAMTLIMALCLGLATTSLVRQLGRRNR</sequence>
<reference evidence="8" key="2">
    <citation type="submission" date="2021-08" db="EMBL/GenBank/DDBJ databases">
        <authorList>
            <person name="Tani A."/>
            <person name="Ola A."/>
            <person name="Ogura Y."/>
            <person name="Katsura K."/>
            <person name="Hayashi T."/>
        </authorList>
    </citation>
    <scope>NUCLEOTIDE SEQUENCE</scope>
    <source>
        <strain evidence="8">JCM 32048</strain>
    </source>
</reference>
<organism evidence="8 9">
    <name type="scientific">Methylobacterium frigidaeris</name>
    <dbReference type="NCBI Taxonomy" id="2038277"/>
    <lineage>
        <taxon>Bacteria</taxon>
        <taxon>Pseudomonadati</taxon>
        <taxon>Pseudomonadota</taxon>
        <taxon>Alphaproteobacteria</taxon>
        <taxon>Hyphomicrobiales</taxon>
        <taxon>Methylobacteriaceae</taxon>
        <taxon>Methylobacterium</taxon>
    </lineage>
</organism>